<evidence type="ECO:0008006" key="3">
    <source>
        <dbReference type="Google" id="ProtNLM"/>
    </source>
</evidence>
<dbReference type="InterPro" id="IPR053842">
    <property type="entry name" value="NikA-like"/>
</dbReference>
<organism evidence="1 2">
    <name type="scientific">Algoriphagus aquimarinus</name>
    <dbReference type="NCBI Taxonomy" id="237018"/>
    <lineage>
        <taxon>Bacteria</taxon>
        <taxon>Pseudomonadati</taxon>
        <taxon>Bacteroidota</taxon>
        <taxon>Cytophagia</taxon>
        <taxon>Cytophagales</taxon>
        <taxon>Cyclobacteriaceae</taxon>
        <taxon>Algoriphagus</taxon>
    </lineage>
</organism>
<dbReference type="AlphaFoldDB" id="A0A5C7B4J1"/>
<dbReference type="Proteomes" id="UP000321935">
    <property type="component" value="Unassembled WGS sequence"/>
</dbReference>
<protein>
    <recommendedName>
        <fullName evidence="3">Plasmid mobilization relaxosome protein MobC</fullName>
    </recommendedName>
</protein>
<dbReference type="EMBL" id="VORW01000002">
    <property type="protein sequence ID" value="TXE13505.1"/>
    <property type="molecule type" value="Genomic_DNA"/>
</dbReference>
<dbReference type="Pfam" id="PF21983">
    <property type="entry name" value="NikA-like"/>
    <property type="match status" value="1"/>
</dbReference>
<comment type="caution">
    <text evidence="1">The sequence shown here is derived from an EMBL/GenBank/DDBJ whole genome shotgun (WGS) entry which is preliminary data.</text>
</comment>
<evidence type="ECO:0000313" key="2">
    <source>
        <dbReference type="Proteomes" id="UP000321935"/>
    </source>
</evidence>
<dbReference type="OrthoDB" id="950459at2"/>
<sequence>MKEENKRDKWLHIRLTDRELLNLKANCEETVHDNLSEYSRRILLKKLVIGRYRDTGIQELLKELTTLKRDLHGLATNYNQLAKKMNTATDDEITSSRFQVDTLEQSIQESLKQVNRFVDQTVEKWLQS</sequence>
<dbReference type="RefSeq" id="WP_146915671.1">
    <property type="nucleotide sequence ID" value="NZ_VORW01000002.1"/>
</dbReference>
<accession>A0A5C7B4J1</accession>
<gene>
    <name evidence="1" type="ORF">ESV85_05895</name>
</gene>
<name>A0A5C7B4J1_9BACT</name>
<evidence type="ECO:0000313" key="1">
    <source>
        <dbReference type="EMBL" id="TXE13505.1"/>
    </source>
</evidence>
<reference evidence="1 2" key="1">
    <citation type="submission" date="2019-08" db="EMBL/GenBank/DDBJ databases">
        <title>Genomes sequence of Algoriphagus aquimarinus ACAM450.</title>
        <authorList>
            <person name="Bowman J.P."/>
        </authorList>
    </citation>
    <scope>NUCLEOTIDE SEQUENCE [LARGE SCALE GENOMIC DNA]</scope>
    <source>
        <strain evidence="1 2">ACAM 450</strain>
    </source>
</reference>
<proteinExistence type="predicted"/>